<dbReference type="AlphaFoldDB" id="E3JD51"/>
<keyword evidence="3" id="KW-1185">Reference proteome</keyword>
<dbReference type="InParanoid" id="E3JD51"/>
<proteinExistence type="predicted"/>
<accession>E3JD51</accession>
<reference evidence="2 3" key="1">
    <citation type="submission" date="2010-10" db="EMBL/GenBank/DDBJ databases">
        <title>Complete sequence of Frankia sp. EuI1c.</title>
        <authorList>
            <consortium name="US DOE Joint Genome Institute"/>
            <person name="Lucas S."/>
            <person name="Copeland A."/>
            <person name="Lapidus A."/>
            <person name="Cheng J.-F."/>
            <person name="Bruce D."/>
            <person name="Goodwin L."/>
            <person name="Pitluck S."/>
            <person name="Chertkov O."/>
            <person name="Detter J.C."/>
            <person name="Han C."/>
            <person name="Tapia R."/>
            <person name="Land M."/>
            <person name="Hauser L."/>
            <person name="Jeffries C."/>
            <person name="Kyrpides N."/>
            <person name="Ivanova N."/>
            <person name="Mikhailova N."/>
            <person name="Beauchemin N."/>
            <person name="Sen A."/>
            <person name="Sur S.A."/>
            <person name="Gtari M."/>
            <person name="Wall L."/>
            <person name="Tisa L."/>
            <person name="Woyke T."/>
        </authorList>
    </citation>
    <scope>NUCLEOTIDE SEQUENCE [LARGE SCALE GENOMIC DNA]</scope>
    <source>
        <strain evidence="3">DSM 45817 / CECT 9037 / EuI1c</strain>
    </source>
</reference>
<dbReference type="EMBL" id="CP002299">
    <property type="protein sequence ID" value="ADP82335.1"/>
    <property type="molecule type" value="Genomic_DNA"/>
</dbReference>
<keyword evidence="1" id="KW-0472">Membrane</keyword>
<sequence length="30" mass="3330">MSGAEQGVLLAAILIVGFAISQFIQRRRRK</sequence>
<gene>
    <name evidence="2" type="ordered locus">FraEuI1c_4336</name>
</gene>
<name>E3JD51_PSEI1</name>
<organism evidence="2 3">
    <name type="scientific">Pseudofrankia inefficax (strain DSM 45817 / CECT 9037 / DDB 130130 / EuI1c)</name>
    <name type="common">Frankia inefficax</name>
    <dbReference type="NCBI Taxonomy" id="298654"/>
    <lineage>
        <taxon>Bacteria</taxon>
        <taxon>Bacillati</taxon>
        <taxon>Actinomycetota</taxon>
        <taxon>Actinomycetes</taxon>
        <taxon>Frankiales</taxon>
        <taxon>Frankiaceae</taxon>
        <taxon>Pseudofrankia</taxon>
    </lineage>
</organism>
<evidence type="ECO:0000313" key="2">
    <source>
        <dbReference type="EMBL" id="ADP82335.1"/>
    </source>
</evidence>
<dbReference type="STRING" id="298654.FraEuI1c_4336"/>
<evidence type="ECO:0000256" key="1">
    <source>
        <dbReference type="SAM" id="Phobius"/>
    </source>
</evidence>
<keyword evidence="1" id="KW-0812">Transmembrane</keyword>
<protein>
    <submittedName>
        <fullName evidence="2">Uncharacterized protein</fullName>
    </submittedName>
</protein>
<keyword evidence="1" id="KW-1133">Transmembrane helix</keyword>
<dbReference type="HOGENOM" id="CLU_221091_0_0_11"/>
<dbReference type="KEGG" id="fri:FraEuI1c_4336"/>
<evidence type="ECO:0000313" key="3">
    <source>
        <dbReference type="Proteomes" id="UP000002484"/>
    </source>
</evidence>
<feature type="transmembrane region" description="Helical" evidence="1">
    <location>
        <begin position="6"/>
        <end position="24"/>
    </location>
</feature>
<dbReference type="Proteomes" id="UP000002484">
    <property type="component" value="Chromosome"/>
</dbReference>